<evidence type="ECO:0000256" key="4">
    <source>
        <dbReference type="ARBA" id="ARBA00013040"/>
    </source>
</evidence>
<dbReference type="EMBL" id="JACVVK020000004">
    <property type="protein sequence ID" value="KAK7507450.1"/>
    <property type="molecule type" value="Genomic_DNA"/>
</dbReference>
<evidence type="ECO:0000256" key="2">
    <source>
        <dbReference type="ARBA" id="ARBA00008422"/>
    </source>
</evidence>
<evidence type="ECO:0000313" key="14">
    <source>
        <dbReference type="EMBL" id="KAK7507450.1"/>
    </source>
</evidence>
<keyword evidence="7" id="KW-0378">Hydrolase</keyword>
<dbReference type="Gene3D" id="3.40.50.1240">
    <property type="entry name" value="Phosphoglycerate mutase-like"/>
    <property type="match status" value="1"/>
</dbReference>
<comment type="catalytic activity">
    <reaction evidence="11">
        <text>1D-myo-inositol 1,2,4,5,6-pentakisphosphate + H2O = 1D-myo-inositol 1,2,5,6-tetrakisphosphate + phosphate</text>
        <dbReference type="Rhea" id="RHEA:77115"/>
        <dbReference type="ChEBI" id="CHEBI:15377"/>
        <dbReference type="ChEBI" id="CHEBI:43474"/>
        <dbReference type="ChEBI" id="CHEBI:57798"/>
        <dbReference type="ChEBI" id="CHEBI:195535"/>
        <dbReference type="EC" id="3.1.3.62"/>
    </reaction>
    <physiologicalReaction direction="left-to-right" evidence="11">
        <dbReference type="Rhea" id="RHEA:77116"/>
    </physiologicalReaction>
</comment>
<reference evidence="14 15" key="1">
    <citation type="journal article" date="2023" name="Sci. Data">
        <title>Genome assembly of the Korean intertidal mud-creeper Batillaria attramentaria.</title>
        <authorList>
            <person name="Patra A.K."/>
            <person name="Ho P.T."/>
            <person name="Jun S."/>
            <person name="Lee S.J."/>
            <person name="Kim Y."/>
            <person name="Won Y.J."/>
        </authorList>
    </citation>
    <scope>NUCLEOTIDE SEQUENCE [LARGE SCALE GENOMIC DNA]</scope>
    <source>
        <strain evidence="14">Wonlab-2016</strain>
    </source>
</reference>
<evidence type="ECO:0000256" key="13">
    <source>
        <dbReference type="ARBA" id="ARBA00043832"/>
    </source>
</evidence>
<protein>
    <recommendedName>
        <fullName evidence="5">Multiple inositol polyphosphate phosphatase 1</fullName>
        <ecNumber evidence="4">3.1.3.62</ecNumber>
        <ecNumber evidence="3">3.1.3.80</ecNumber>
    </recommendedName>
    <alternativeName>
        <fullName evidence="9">2,3-bisphosphoglycerate 3-phosphatase</fullName>
    </alternativeName>
</protein>
<evidence type="ECO:0000256" key="7">
    <source>
        <dbReference type="ARBA" id="ARBA00022801"/>
    </source>
</evidence>
<evidence type="ECO:0000256" key="11">
    <source>
        <dbReference type="ARBA" id="ARBA00043671"/>
    </source>
</evidence>
<sequence length="103" mass="11986">MTLNGLMISAQAKIRVKMQFAFGHVETSKPFYIAFGLFNDTEPLTKCRQFQKQEQRQFRTSHILPFGANLQLILYECEPPEQYLDPDEDHVLSTTRITISSCW</sequence>
<evidence type="ECO:0000256" key="8">
    <source>
        <dbReference type="ARBA" id="ARBA00023136"/>
    </source>
</evidence>
<dbReference type="GO" id="GO:0016020">
    <property type="term" value="C:membrane"/>
    <property type="evidence" value="ECO:0007669"/>
    <property type="project" value="UniProtKB-SubCell"/>
</dbReference>
<gene>
    <name evidence="14" type="ORF">BaRGS_00001385</name>
</gene>
<dbReference type="EC" id="3.1.3.80" evidence="3"/>
<dbReference type="PANTHER" id="PTHR20963">
    <property type="entry name" value="MULTIPLE INOSITOL POLYPHOSPHATE PHOSPHATASE-RELATED"/>
    <property type="match status" value="1"/>
</dbReference>
<evidence type="ECO:0000256" key="6">
    <source>
        <dbReference type="ARBA" id="ARBA00022729"/>
    </source>
</evidence>
<dbReference type="Pfam" id="PF00328">
    <property type="entry name" value="His_Phos_2"/>
    <property type="match status" value="1"/>
</dbReference>
<dbReference type="InterPro" id="IPR029033">
    <property type="entry name" value="His_PPase_superfam"/>
</dbReference>
<evidence type="ECO:0000313" key="15">
    <source>
        <dbReference type="Proteomes" id="UP001519460"/>
    </source>
</evidence>
<name>A0ABD0M7I1_9CAEN</name>
<comment type="caution">
    <text evidence="14">The sequence shown here is derived from an EMBL/GenBank/DDBJ whole genome shotgun (WGS) entry which is preliminary data.</text>
</comment>
<dbReference type="EC" id="3.1.3.62" evidence="4"/>
<evidence type="ECO:0000256" key="9">
    <source>
        <dbReference type="ARBA" id="ARBA00031642"/>
    </source>
</evidence>
<comment type="catalytic activity">
    <reaction evidence="10">
        <text>1D-myo-inositol 1,2,5,6-tetrakisphosphate + H2O = 1D-myo-inositol 1,2,6-trisphosphate + phosphate</text>
        <dbReference type="Rhea" id="RHEA:77119"/>
        <dbReference type="ChEBI" id="CHEBI:15377"/>
        <dbReference type="ChEBI" id="CHEBI:43474"/>
        <dbReference type="ChEBI" id="CHEBI:195535"/>
        <dbReference type="ChEBI" id="CHEBI:195537"/>
        <dbReference type="EC" id="3.1.3.62"/>
    </reaction>
    <physiologicalReaction direction="left-to-right" evidence="10">
        <dbReference type="Rhea" id="RHEA:77120"/>
    </physiologicalReaction>
</comment>
<dbReference type="AlphaFoldDB" id="A0ABD0M7I1"/>
<keyword evidence="8" id="KW-0472">Membrane</keyword>
<organism evidence="14 15">
    <name type="scientific">Batillaria attramentaria</name>
    <dbReference type="NCBI Taxonomy" id="370345"/>
    <lineage>
        <taxon>Eukaryota</taxon>
        <taxon>Metazoa</taxon>
        <taxon>Spiralia</taxon>
        <taxon>Lophotrochozoa</taxon>
        <taxon>Mollusca</taxon>
        <taxon>Gastropoda</taxon>
        <taxon>Caenogastropoda</taxon>
        <taxon>Sorbeoconcha</taxon>
        <taxon>Cerithioidea</taxon>
        <taxon>Batillariidae</taxon>
        <taxon>Batillaria</taxon>
    </lineage>
</organism>
<evidence type="ECO:0000256" key="3">
    <source>
        <dbReference type="ARBA" id="ARBA00012976"/>
    </source>
</evidence>
<keyword evidence="6" id="KW-0732">Signal</keyword>
<dbReference type="InterPro" id="IPR000560">
    <property type="entry name" value="His_Pase_clade-2"/>
</dbReference>
<comment type="catalytic activity">
    <reaction evidence="13">
        <text>(2R)-2,3-bisphosphoglycerate + H2O = (2R)-2-phosphoglycerate + phosphate</text>
        <dbReference type="Rhea" id="RHEA:27381"/>
        <dbReference type="ChEBI" id="CHEBI:15377"/>
        <dbReference type="ChEBI" id="CHEBI:43474"/>
        <dbReference type="ChEBI" id="CHEBI:58248"/>
        <dbReference type="ChEBI" id="CHEBI:58289"/>
        <dbReference type="EC" id="3.1.3.80"/>
    </reaction>
    <physiologicalReaction direction="left-to-right" evidence="13">
        <dbReference type="Rhea" id="RHEA:27382"/>
    </physiologicalReaction>
</comment>
<keyword evidence="15" id="KW-1185">Reference proteome</keyword>
<dbReference type="Proteomes" id="UP001519460">
    <property type="component" value="Unassembled WGS sequence"/>
</dbReference>
<comment type="similarity">
    <text evidence="2">Belongs to the histidine acid phosphatase family. MINPP1 subfamily.</text>
</comment>
<dbReference type="PANTHER" id="PTHR20963:SF8">
    <property type="entry name" value="MULTIPLE INOSITOL POLYPHOSPHATE PHOSPHATASE 1"/>
    <property type="match status" value="1"/>
</dbReference>
<dbReference type="GO" id="GO:0034417">
    <property type="term" value="F:bisphosphoglycerate 3-phosphatase activity"/>
    <property type="evidence" value="ECO:0007669"/>
    <property type="project" value="UniProtKB-EC"/>
</dbReference>
<proteinExistence type="inferred from homology"/>
<dbReference type="SUPFAM" id="SSF53254">
    <property type="entry name" value="Phosphoglycerate mutase-like"/>
    <property type="match status" value="1"/>
</dbReference>
<accession>A0ABD0M7I1</accession>
<evidence type="ECO:0000256" key="10">
    <source>
        <dbReference type="ARBA" id="ARBA00043668"/>
    </source>
</evidence>
<evidence type="ECO:0000256" key="12">
    <source>
        <dbReference type="ARBA" id="ARBA00043691"/>
    </source>
</evidence>
<comment type="catalytic activity">
    <reaction evidence="12">
        <text>1D-myo-inositol hexakisphosphate + H2O = 1D-myo-inositol 1,2,4,5,6-pentakisphosphate + phosphate</text>
        <dbReference type="Rhea" id="RHEA:16989"/>
        <dbReference type="ChEBI" id="CHEBI:15377"/>
        <dbReference type="ChEBI" id="CHEBI:43474"/>
        <dbReference type="ChEBI" id="CHEBI:57798"/>
        <dbReference type="ChEBI" id="CHEBI:58130"/>
        <dbReference type="EC" id="3.1.3.62"/>
    </reaction>
    <physiologicalReaction direction="left-to-right" evidence="12">
        <dbReference type="Rhea" id="RHEA:16990"/>
    </physiologicalReaction>
</comment>
<comment type="subcellular location">
    <subcellularLocation>
        <location evidence="1">Membrane</location>
    </subcellularLocation>
</comment>
<evidence type="ECO:0000256" key="5">
    <source>
        <dbReference type="ARBA" id="ARBA00018097"/>
    </source>
</evidence>
<evidence type="ECO:0000256" key="1">
    <source>
        <dbReference type="ARBA" id="ARBA00004370"/>
    </source>
</evidence>